<dbReference type="Proteomes" id="UP001152300">
    <property type="component" value="Unassembled WGS sequence"/>
</dbReference>
<dbReference type="EMBL" id="JAPEIS010000016">
    <property type="protein sequence ID" value="KAJ8058554.1"/>
    <property type="molecule type" value="Genomic_DNA"/>
</dbReference>
<evidence type="ECO:0000313" key="2">
    <source>
        <dbReference type="Proteomes" id="UP001152300"/>
    </source>
</evidence>
<proteinExistence type="predicted"/>
<accession>A0A9X0A9Y9</accession>
<evidence type="ECO:0000313" key="1">
    <source>
        <dbReference type="EMBL" id="KAJ8058554.1"/>
    </source>
</evidence>
<dbReference type="OrthoDB" id="3526263at2759"/>
<gene>
    <name evidence="1" type="ORF">OCU04_012732</name>
</gene>
<sequence>MCNLCRRIETIKNIDSILLKPIICILSKLHERIEPGLGDALIWREERINAIRKRLLCLQVGPLKYLIRAIIADLDAELAKIEIKKVDHPAMWSVGKLNSLKENIRPDESSSIRAQKTNRVEEASVPKSTVALQGIARTQDQIKQNLLSDDLHPHPDNILWSTQLVDEWFAKNSDVLLSEGASENYVRKHGKGSR</sequence>
<comment type="caution">
    <text evidence="1">The sequence shown here is derived from an EMBL/GenBank/DDBJ whole genome shotgun (WGS) entry which is preliminary data.</text>
</comment>
<protein>
    <submittedName>
        <fullName evidence="1">Uncharacterized protein</fullName>
    </submittedName>
</protein>
<reference evidence="1" key="1">
    <citation type="submission" date="2022-11" db="EMBL/GenBank/DDBJ databases">
        <title>Genome Resource of Sclerotinia nivalis Strain SnTB1, a Plant Pathogen Isolated from American Ginseng.</title>
        <authorList>
            <person name="Fan S."/>
        </authorList>
    </citation>
    <scope>NUCLEOTIDE SEQUENCE</scope>
    <source>
        <strain evidence="1">SnTB1</strain>
    </source>
</reference>
<organism evidence="1 2">
    <name type="scientific">Sclerotinia nivalis</name>
    <dbReference type="NCBI Taxonomy" id="352851"/>
    <lineage>
        <taxon>Eukaryota</taxon>
        <taxon>Fungi</taxon>
        <taxon>Dikarya</taxon>
        <taxon>Ascomycota</taxon>
        <taxon>Pezizomycotina</taxon>
        <taxon>Leotiomycetes</taxon>
        <taxon>Helotiales</taxon>
        <taxon>Sclerotiniaceae</taxon>
        <taxon>Sclerotinia</taxon>
    </lineage>
</organism>
<dbReference type="AlphaFoldDB" id="A0A9X0A9Y9"/>
<keyword evidence="2" id="KW-1185">Reference proteome</keyword>
<name>A0A9X0A9Y9_9HELO</name>